<accession>A0ABR3L0A1</accession>
<protein>
    <submittedName>
        <fullName evidence="1">L-aspartate decarboxylase</fullName>
    </submittedName>
</protein>
<sequence length="74" mass="8275">MLAFLGEEIILHFLFLCKENIFQQWMRKADFGLPLSYDSSFGGCLFDFVPLTGHVRSKEPAAASVGLCEFDGPD</sequence>
<dbReference type="EMBL" id="JBEUSY010000018">
    <property type="protein sequence ID" value="KAL1246278.1"/>
    <property type="molecule type" value="Genomic_DNA"/>
</dbReference>
<evidence type="ECO:0000313" key="2">
    <source>
        <dbReference type="Proteomes" id="UP001558632"/>
    </source>
</evidence>
<reference evidence="1 2" key="1">
    <citation type="submission" date="2024-07" db="EMBL/GenBank/DDBJ databases">
        <title>Enhanced genomic and transcriptomic resources for Trichinella pseudospiralis and T. spiralis underpin the discovery of pronounced molecular differences between stages and species.</title>
        <authorList>
            <person name="Pasi K.K."/>
            <person name="La Rosa G."/>
            <person name="Gomez-Morales M.A."/>
            <person name="Tosini F."/>
            <person name="Sumanam S."/>
            <person name="Young N.D."/>
            <person name="Chang B.C."/>
            <person name="Robin G.B."/>
        </authorList>
    </citation>
    <scope>NUCLEOTIDE SEQUENCE [LARGE SCALE GENOMIC DNA]</scope>
    <source>
        <strain evidence="1">ISS534</strain>
    </source>
</reference>
<proteinExistence type="predicted"/>
<organism evidence="1 2">
    <name type="scientific">Trichinella spiralis</name>
    <name type="common">Trichina worm</name>
    <dbReference type="NCBI Taxonomy" id="6334"/>
    <lineage>
        <taxon>Eukaryota</taxon>
        <taxon>Metazoa</taxon>
        <taxon>Ecdysozoa</taxon>
        <taxon>Nematoda</taxon>
        <taxon>Enoplea</taxon>
        <taxon>Dorylaimia</taxon>
        <taxon>Trichinellida</taxon>
        <taxon>Trichinellidae</taxon>
        <taxon>Trichinella</taxon>
    </lineage>
</organism>
<dbReference type="Proteomes" id="UP001558632">
    <property type="component" value="Unassembled WGS sequence"/>
</dbReference>
<keyword evidence="2" id="KW-1185">Reference proteome</keyword>
<evidence type="ECO:0000313" key="1">
    <source>
        <dbReference type="EMBL" id="KAL1246278.1"/>
    </source>
</evidence>
<comment type="caution">
    <text evidence="1">The sequence shown here is derived from an EMBL/GenBank/DDBJ whole genome shotgun (WGS) entry which is preliminary data.</text>
</comment>
<name>A0ABR3L0A1_TRISP</name>
<gene>
    <name evidence="1" type="ORF">TSPI_06526</name>
</gene>